<name>A0A1C2HYV7_ACITH</name>
<gene>
    <name evidence="1" type="ORF">A6M23_16565</name>
</gene>
<keyword evidence="2" id="KW-1185">Reference proteome</keyword>
<dbReference type="OrthoDB" id="8611934at2"/>
<organism evidence="1 2">
    <name type="scientific">Acidithiobacillus thiooxidans</name>
    <name type="common">Thiobacillus thiooxidans</name>
    <dbReference type="NCBI Taxonomy" id="930"/>
    <lineage>
        <taxon>Bacteria</taxon>
        <taxon>Pseudomonadati</taxon>
        <taxon>Pseudomonadota</taxon>
        <taxon>Acidithiobacillia</taxon>
        <taxon>Acidithiobacillales</taxon>
        <taxon>Acidithiobacillaceae</taxon>
        <taxon>Acidithiobacillus</taxon>
    </lineage>
</organism>
<dbReference type="GO" id="GO:0017148">
    <property type="term" value="P:negative regulation of translation"/>
    <property type="evidence" value="ECO:0007669"/>
    <property type="project" value="InterPro"/>
</dbReference>
<accession>A0A1C2HYV7</accession>
<evidence type="ECO:0000313" key="1">
    <source>
        <dbReference type="EMBL" id="OCX68929.1"/>
    </source>
</evidence>
<dbReference type="CDD" id="cd12869">
    <property type="entry name" value="MqsR"/>
    <property type="match status" value="1"/>
</dbReference>
<dbReference type="EMBL" id="LWRY01000243">
    <property type="protein sequence ID" value="OCX68929.1"/>
    <property type="molecule type" value="Genomic_DNA"/>
</dbReference>
<protein>
    <submittedName>
        <fullName evidence="1">Motility quorum-sensing regulator MqsR</fullName>
    </submittedName>
</protein>
<dbReference type="Pfam" id="PF15723">
    <property type="entry name" value="MqsR_toxin"/>
    <property type="match status" value="1"/>
</dbReference>
<dbReference type="AlphaFoldDB" id="A0A1C2HYV7"/>
<dbReference type="GO" id="GO:0009372">
    <property type="term" value="P:quorum sensing"/>
    <property type="evidence" value="ECO:0007669"/>
    <property type="project" value="InterPro"/>
</dbReference>
<dbReference type="RefSeq" id="WP_065974585.1">
    <property type="nucleotide sequence ID" value="NZ_LWRY01000243.1"/>
</dbReference>
<dbReference type="InterPro" id="IPR038493">
    <property type="entry name" value="MqsR_sf"/>
</dbReference>
<comment type="caution">
    <text evidence="1">The sequence shown here is derived from an EMBL/GenBank/DDBJ whole genome shotgun (WGS) entry which is preliminary data.</text>
</comment>
<evidence type="ECO:0000313" key="2">
    <source>
        <dbReference type="Proteomes" id="UP000095008"/>
    </source>
</evidence>
<proteinExistence type="predicted"/>
<dbReference type="GO" id="GO:0044010">
    <property type="term" value="P:single-species biofilm formation"/>
    <property type="evidence" value="ECO:0007669"/>
    <property type="project" value="InterPro"/>
</dbReference>
<reference evidence="1" key="1">
    <citation type="journal article" date="2016" name="Int. J. Mol. Sci.">
        <title>Comparative genomics of the extreme acidophile Acidithiobacillus thiooxidans reveals intraspecific divergence and niche adaptation.</title>
        <authorList>
            <person name="Zhang X."/>
            <person name="Feng X."/>
            <person name="Tao J."/>
            <person name="Ma L."/>
            <person name="Xiao Y."/>
            <person name="Liang Y."/>
            <person name="Liu X."/>
            <person name="Yin H."/>
        </authorList>
    </citation>
    <scope>NUCLEOTIDE SEQUENCE [LARGE SCALE GENOMIC DNA]</scope>
    <source>
        <strain evidence="1">DXS-W</strain>
    </source>
</reference>
<sequence>MEKRKPHYSLAEIKATITHLGLDAFTATALRGIDLMGLTVAEGMAVVLGLQSEMLFKSMTTFADHRVWQDVYHAPCPNGKMAYIKVTLRSGAVVIQFKEL</sequence>
<dbReference type="Gene3D" id="3.30.2310.40">
    <property type="match status" value="1"/>
</dbReference>
<dbReference type="Proteomes" id="UP000095008">
    <property type="component" value="Unassembled WGS sequence"/>
</dbReference>
<dbReference type="InterPro" id="IPR031451">
    <property type="entry name" value="MqsR_toxin"/>
</dbReference>